<evidence type="ECO:0000259" key="4">
    <source>
        <dbReference type="SMART" id="SM00642"/>
    </source>
</evidence>
<dbReference type="GO" id="GO:0016757">
    <property type="term" value="F:glycosyltransferase activity"/>
    <property type="evidence" value="ECO:0007669"/>
    <property type="project" value="UniProtKB-KW"/>
</dbReference>
<proteinExistence type="predicted"/>
<dbReference type="CAZy" id="GH13">
    <property type="family name" value="Glycoside Hydrolase Family 13"/>
</dbReference>
<gene>
    <name evidence="5" type="ordered locus">Sterm_1523</name>
</gene>
<dbReference type="eggNOG" id="COG0366">
    <property type="taxonomic scope" value="Bacteria"/>
</dbReference>
<dbReference type="InterPro" id="IPR045857">
    <property type="entry name" value="O16G_dom_2"/>
</dbReference>
<dbReference type="STRING" id="526218.Sterm_1523"/>
<dbReference type="RefSeq" id="WP_012860978.1">
    <property type="nucleotide sequence ID" value="NC_013517.1"/>
</dbReference>
<dbReference type="Proteomes" id="UP000000845">
    <property type="component" value="Chromosome"/>
</dbReference>
<accession>D1AHZ8</accession>
<dbReference type="Pfam" id="PF00128">
    <property type="entry name" value="Alpha-amylase"/>
    <property type="match status" value="1"/>
</dbReference>
<dbReference type="InterPro" id="IPR017853">
    <property type="entry name" value="GH"/>
</dbReference>
<feature type="binding site" evidence="3">
    <location>
        <position position="441"/>
    </location>
    <ligand>
        <name>substrate</name>
    </ligand>
</feature>
<evidence type="ECO:0000313" key="6">
    <source>
        <dbReference type="Proteomes" id="UP000000845"/>
    </source>
</evidence>
<reference evidence="6" key="1">
    <citation type="submission" date="2009-09" db="EMBL/GenBank/DDBJ databases">
        <title>The complete chromosome of Sebaldella termitidis ATCC 33386.</title>
        <authorList>
            <consortium name="US DOE Joint Genome Institute (JGI-PGF)"/>
            <person name="Lucas S."/>
            <person name="Copeland A."/>
            <person name="Lapidus A."/>
            <person name="Glavina del Rio T."/>
            <person name="Dalin E."/>
            <person name="Tice H."/>
            <person name="Bruce D."/>
            <person name="Goodwin L."/>
            <person name="Pitluck S."/>
            <person name="Kyrpides N."/>
            <person name="Mavromatis K."/>
            <person name="Ivanova N."/>
            <person name="Mikhailova N."/>
            <person name="Sims D."/>
            <person name="Meincke L."/>
            <person name="Brettin T."/>
            <person name="Detter J.C."/>
            <person name="Han C."/>
            <person name="Larimer F."/>
            <person name="Land M."/>
            <person name="Hauser L."/>
            <person name="Markowitz V."/>
            <person name="Cheng J.F."/>
            <person name="Hugenholtz P."/>
            <person name="Woyke T."/>
            <person name="Wu D."/>
            <person name="Eisen J.A."/>
        </authorList>
    </citation>
    <scope>NUCLEOTIDE SEQUENCE [LARGE SCALE GENOMIC DNA]</scope>
    <source>
        <strain evidence="6">ATCC 33386 / NCTC 11300</strain>
    </source>
</reference>
<feature type="binding site" evidence="3">
    <location>
        <position position="132"/>
    </location>
    <ligand>
        <name>substrate</name>
    </ligand>
</feature>
<dbReference type="PANTHER" id="PTHR10357">
    <property type="entry name" value="ALPHA-AMYLASE FAMILY MEMBER"/>
    <property type="match status" value="1"/>
</dbReference>
<sequence length="561" mass="64964">MAAIRERLIKVYGEETAGKYTEIIETMINNAQKKQKEQKKVKWDEKDVVLITYGDQIYKTGEKTLKTFDDFSEKYFKNVFELVHFLPFFPYSSDDGFSVIDYKKIHENMGDWADIEKIRKNFRLMFDFVCNHISAKSEWFQEYLKCNPEYDNFFIAIDKNTDLSLVTRPRTLPLLSEFDTACGKKYIWTTFSDDQIDLNFENPEVLIKMLDVLLFYLEKGADWIRLDAVGFMWKEAGTTCIHHEKTHEIIKLFRDAAEQTAPGTVIITETNVPHKDNISYFGNGRDEAQMVYQFPLPPLVIYTFMHGDSSAISRWASNLEVPGDEVTYFNFLASHDGIGINPVRGIIEEEEILEMVRNLEKEGALVSYKKNTDGTLSPYEINSSYINAVSRKNDTDEMKTGKFLNAQAVLLAFKGVPAIYVHSILGSENYYEGVKITGMNRTINREKLEYGKITSELENKNGIRSRIYNRLKELIKARKTEKSFNPDAEQIIQNFGSEVFSFIRISVDKEEKILIINNISDKEITLKIPYEIKRTVIAENSLTDENHIRLASYGFTWLEIK</sequence>
<evidence type="ECO:0000256" key="1">
    <source>
        <dbReference type="ARBA" id="ARBA00022676"/>
    </source>
</evidence>
<protein>
    <submittedName>
        <fullName evidence="5">Alpha amylase catalytic region</fullName>
    </submittedName>
</protein>
<feature type="binding site" evidence="3">
    <location>
        <begin position="225"/>
        <end position="227"/>
    </location>
    <ligand>
        <name>substrate</name>
    </ligand>
</feature>
<dbReference type="Gene3D" id="2.60.40.1180">
    <property type="entry name" value="Golgi alpha-mannosidase II"/>
    <property type="match status" value="1"/>
</dbReference>
<dbReference type="InterPro" id="IPR006047">
    <property type="entry name" value="GH13_cat_dom"/>
</dbReference>
<dbReference type="AlphaFoldDB" id="D1AHZ8"/>
<dbReference type="KEGG" id="str:Sterm_1523"/>
<dbReference type="PIRSF" id="PIRSF003059">
    <property type="entry name" value="Sucrose_phosphorylase"/>
    <property type="match status" value="1"/>
</dbReference>
<dbReference type="SMART" id="SM00642">
    <property type="entry name" value="Aamy"/>
    <property type="match status" value="1"/>
</dbReference>
<keyword evidence="2" id="KW-0808">Transferase</keyword>
<evidence type="ECO:0000313" key="5">
    <source>
        <dbReference type="EMBL" id="ACZ08382.1"/>
    </source>
</evidence>
<dbReference type="InterPro" id="IPR016377">
    <property type="entry name" value="Sucrose_GGa_phosphorylase-rel"/>
</dbReference>
<dbReference type="HOGENOM" id="CLU_021358_0_0_0"/>
<dbReference type="Gene3D" id="3.90.400.10">
    <property type="entry name" value="Oligo-1,6-glucosidase, Domain 2"/>
    <property type="match status" value="1"/>
</dbReference>
<dbReference type="SUPFAM" id="SSF51445">
    <property type="entry name" value="(Trans)glycosidases"/>
    <property type="match status" value="1"/>
</dbReference>
<evidence type="ECO:0000256" key="2">
    <source>
        <dbReference type="ARBA" id="ARBA00022679"/>
    </source>
</evidence>
<dbReference type="InterPro" id="IPR013780">
    <property type="entry name" value="Glyco_hydro_b"/>
</dbReference>
<dbReference type="PANTHER" id="PTHR10357:SF214">
    <property type="entry name" value="GLUCOSYLGLYCERATE PHOSPHORYLASE"/>
    <property type="match status" value="1"/>
</dbReference>
<keyword evidence="6" id="KW-1185">Reference proteome</keyword>
<feature type="binding site" evidence="3">
    <location>
        <begin position="335"/>
        <end position="336"/>
    </location>
    <ligand>
        <name>substrate</name>
    </ligand>
</feature>
<dbReference type="GO" id="GO:0005975">
    <property type="term" value="P:carbohydrate metabolic process"/>
    <property type="evidence" value="ECO:0007669"/>
    <property type="project" value="InterPro"/>
</dbReference>
<reference evidence="5 6" key="2">
    <citation type="journal article" date="2010" name="Stand. Genomic Sci.">
        <title>Complete genome sequence of Sebaldella termitidis type strain (NCTC 11300).</title>
        <authorList>
            <person name="Harmon-Smith M."/>
            <person name="Celia L."/>
            <person name="Chertkov O."/>
            <person name="Lapidus A."/>
            <person name="Copeland A."/>
            <person name="Glavina Del Rio T."/>
            <person name="Nolan M."/>
            <person name="Lucas S."/>
            <person name="Tice H."/>
            <person name="Cheng J.F."/>
            <person name="Han C."/>
            <person name="Detter J.C."/>
            <person name="Bruce D."/>
            <person name="Goodwin L."/>
            <person name="Pitluck S."/>
            <person name="Pati A."/>
            <person name="Liolios K."/>
            <person name="Ivanova N."/>
            <person name="Mavromatis K."/>
            <person name="Mikhailova N."/>
            <person name="Chen A."/>
            <person name="Palaniappan K."/>
            <person name="Land M."/>
            <person name="Hauser L."/>
            <person name="Chang Y.J."/>
            <person name="Jeffries C.D."/>
            <person name="Brettin T."/>
            <person name="Goker M."/>
            <person name="Beck B."/>
            <person name="Bristow J."/>
            <person name="Eisen J.A."/>
            <person name="Markowitz V."/>
            <person name="Hugenholtz P."/>
            <person name="Kyrpides N.C."/>
            <person name="Klenk H.P."/>
            <person name="Chen F."/>
        </authorList>
    </citation>
    <scope>NUCLEOTIDE SEQUENCE [LARGE SCALE GENOMIC DNA]</scope>
    <source>
        <strain evidence="6">ATCC 33386 / NCTC 11300</strain>
    </source>
</reference>
<dbReference type="CDD" id="cd11356">
    <property type="entry name" value="AmyAc_Sucrose_phosphorylase-like_1"/>
    <property type="match status" value="1"/>
</dbReference>
<name>D1AHZ8_SEBTE</name>
<dbReference type="EMBL" id="CP001739">
    <property type="protein sequence ID" value="ACZ08382.1"/>
    <property type="molecule type" value="Genomic_DNA"/>
</dbReference>
<keyword evidence="1" id="KW-0328">Glycosyltransferase</keyword>
<feature type="domain" description="Glycosyl hydrolase family 13 catalytic" evidence="4">
    <location>
        <begin position="56"/>
        <end position="478"/>
    </location>
</feature>
<dbReference type="InterPro" id="IPR033746">
    <property type="entry name" value="GGa_phosphorylase"/>
</dbReference>
<feature type="binding site" evidence="3">
    <location>
        <position position="94"/>
    </location>
    <ligand>
        <name>substrate</name>
    </ligand>
</feature>
<dbReference type="Gene3D" id="3.20.20.80">
    <property type="entry name" value="Glycosidases"/>
    <property type="match status" value="1"/>
</dbReference>
<organism evidence="5 6">
    <name type="scientific">Sebaldella termitidis (strain ATCC 33386 / NCTC 11300)</name>
    <dbReference type="NCBI Taxonomy" id="526218"/>
    <lineage>
        <taxon>Bacteria</taxon>
        <taxon>Fusobacteriati</taxon>
        <taxon>Fusobacteriota</taxon>
        <taxon>Fusobacteriia</taxon>
        <taxon>Fusobacteriales</taxon>
        <taxon>Leptotrichiaceae</taxon>
        <taxon>Sebaldella</taxon>
    </lineage>
</organism>
<evidence type="ECO:0000256" key="3">
    <source>
        <dbReference type="PIRSR" id="PIRSR003059-2"/>
    </source>
</evidence>